<accession>A0ABU7JPM1</accession>
<protein>
    <submittedName>
        <fullName evidence="1">DUF6098 family protein</fullName>
    </submittedName>
</protein>
<sequence length="154" mass="17306">MSISLRGFQPDPDDMPVITTLDQLADLAAADPLLYLRYSKGPAADAVDGPSRDYEANITLPGLSATTISPEPWWRRPVKDWVARRICKYSDLADEDGRFAWLLTGTMVGRGPDHEPLLADVRPRARLSSDVLTEAERWYHQRFDVGNDSRHRSA</sequence>
<comment type="caution">
    <text evidence="1">The sequence shown here is derived from an EMBL/GenBank/DDBJ whole genome shotgun (WGS) entry which is preliminary data.</text>
</comment>
<dbReference type="Pfam" id="PF19593">
    <property type="entry name" value="DUF6098"/>
    <property type="match status" value="1"/>
</dbReference>
<gene>
    <name evidence="1" type="ORF">Q8814_07580</name>
</gene>
<dbReference type="InterPro" id="IPR046080">
    <property type="entry name" value="DUF6098"/>
</dbReference>
<organism evidence="1 2">
    <name type="scientific">Rhodococcus chondri</name>
    <dbReference type="NCBI Taxonomy" id="3065941"/>
    <lineage>
        <taxon>Bacteria</taxon>
        <taxon>Bacillati</taxon>
        <taxon>Actinomycetota</taxon>
        <taxon>Actinomycetes</taxon>
        <taxon>Mycobacteriales</taxon>
        <taxon>Nocardiaceae</taxon>
        <taxon>Rhodococcus</taxon>
    </lineage>
</organism>
<reference evidence="1 2" key="1">
    <citation type="submission" date="2023-08" db="EMBL/GenBank/DDBJ databases">
        <authorList>
            <person name="Girao M."/>
            <person name="Carvalho M.F."/>
        </authorList>
    </citation>
    <scope>NUCLEOTIDE SEQUENCE [LARGE SCALE GENOMIC DNA]</scope>
    <source>
        <strain evidence="1 2">CC-R104</strain>
    </source>
</reference>
<name>A0ABU7JPM1_9NOCA</name>
<evidence type="ECO:0000313" key="1">
    <source>
        <dbReference type="EMBL" id="MEE2031970.1"/>
    </source>
</evidence>
<proteinExistence type="predicted"/>
<keyword evidence="2" id="KW-1185">Reference proteome</keyword>
<evidence type="ECO:0000313" key="2">
    <source>
        <dbReference type="Proteomes" id="UP001331936"/>
    </source>
</evidence>
<dbReference type="EMBL" id="JAUZMZ010000029">
    <property type="protein sequence ID" value="MEE2031970.1"/>
    <property type="molecule type" value="Genomic_DNA"/>
</dbReference>
<dbReference type="Proteomes" id="UP001331936">
    <property type="component" value="Unassembled WGS sequence"/>
</dbReference>